<accession>A0A7C9BD07</accession>
<proteinExistence type="predicted"/>
<name>A0A7C9BD07_9BACT</name>
<keyword evidence="2" id="KW-1185">Reference proteome</keyword>
<protein>
    <submittedName>
        <fullName evidence="1">Uncharacterized protein</fullName>
    </submittedName>
</protein>
<dbReference type="AlphaFoldDB" id="A0A7C9BD07"/>
<sequence length="251" mass="28613">MTLLTLKVEAEDEIAKRTSYSAIANYKTDWFLLDKKTGLTILISVLLSSCTNTVDSGYPYLRFDKNDTKTFINYQKGRILVFNSSTAPSRTYQVQDVVQQKSEYTVGMGFFGGYASKYYEYDERLITFKNLDGKINEWVINYQKRPSVLSASGKPDLSSPAKLSSKMKMWEWNEIGPVYPIDLNDKTELVTLQIGNQQVRNVQKISSGRLTGNKTNVSYRFDWDVNVLYFSAELGIIGFGDINGNVWLLEK</sequence>
<evidence type="ECO:0000313" key="1">
    <source>
        <dbReference type="EMBL" id="MPR34478.1"/>
    </source>
</evidence>
<evidence type="ECO:0000313" key="2">
    <source>
        <dbReference type="Proteomes" id="UP000479293"/>
    </source>
</evidence>
<dbReference type="RefSeq" id="WP_152760732.1">
    <property type="nucleotide sequence ID" value="NZ_WHLY01000002.1"/>
</dbReference>
<gene>
    <name evidence="1" type="ORF">GBK04_14220</name>
</gene>
<reference evidence="1 2" key="1">
    <citation type="submission" date="2019-10" db="EMBL/GenBank/DDBJ databases">
        <title>Draft Genome Sequence of Cytophagaceae sp. SJW1-29.</title>
        <authorList>
            <person name="Choi A."/>
        </authorList>
    </citation>
    <scope>NUCLEOTIDE SEQUENCE [LARGE SCALE GENOMIC DNA]</scope>
    <source>
        <strain evidence="1 2">SJW1-29</strain>
    </source>
</reference>
<dbReference type="Proteomes" id="UP000479293">
    <property type="component" value="Unassembled WGS sequence"/>
</dbReference>
<dbReference type="EMBL" id="WHLY01000002">
    <property type="protein sequence ID" value="MPR34478.1"/>
    <property type="molecule type" value="Genomic_DNA"/>
</dbReference>
<organism evidence="1 2">
    <name type="scientific">Salmonirosea aquatica</name>
    <dbReference type="NCBI Taxonomy" id="2654236"/>
    <lineage>
        <taxon>Bacteria</taxon>
        <taxon>Pseudomonadati</taxon>
        <taxon>Bacteroidota</taxon>
        <taxon>Cytophagia</taxon>
        <taxon>Cytophagales</taxon>
        <taxon>Spirosomataceae</taxon>
        <taxon>Salmonirosea</taxon>
    </lineage>
</organism>
<comment type="caution">
    <text evidence="1">The sequence shown here is derived from an EMBL/GenBank/DDBJ whole genome shotgun (WGS) entry which is preliminary data.</text>
</comment>